<proteinExistence type="predicted"/>
<comment type="caution">
    <text evidence="2">The sequence shown here is derived from an EMBL/GenBank/DDBJ whole genome shotgun (WGS) entry which is preliminary data.</text>
</comment>
<gene>
    <name evidence="2" type="ORF">J2W36_002541</name>
</gene>
<evidence type="ECO:0000313" key="3">
    <source>
        <dbReference type="Proteomes" id="UP001226867"/>
    </source>
</evidence>
<keyword evidence="3" id="KW-1185">Reference proteome</keyword>
<evidence type="ECO:0000313" key="2">
    <source>
        <dbReference type="EMBL" id="MDP9900278.1"/>
    </source>
</evidence>
<dbReference type="PROSITE" id="PS51257">
    <property type="entry name" value="PROKAR_LIPOPROTEIN"/>
    <property type="match status" value="1"/>
</dbReference>
<feature type="signal peptide" evidence="1">
    <location>
        <begin position="1"/>
        <end position="20"/>
    </location>
</feature>
<evidence type="ECO:0000256" key="1">
    <source>
        <dbReference type="SAM" id="SignalP"/>
    </source>
</evidence>
<reference evidence="2 3" key="1">
    <citation type="submission" date="2023-07" db="EMBL/GenBank/DDBJ databases">
        <title>Sorghum-associated microbial communities from plants grown in Nebraska, USA.</title>
        <authorList>
            <person name="Schachtman D."/>
        </authorList>
    </citation>
    <scope>NUCLEOTIDE SEQUENCE [LARGE SCALE GENOMIC DNA]</scope>
    <source>
        <strain evidence="2 3">DS1607</strain>
    </source>
</reference>
<accession>A0ABT9S7F0</accession>
<name>A0ABT9S7F0_9BURK</name>
<evidence type="ECO:0008006" key="4">
    <source>
        <dbReference type="Google" id="ProtNLM"/>
    </source>
</evidence>
<sequence>MRLPCTTAGAVLMVTVLALAGCASEPTRLAPGSTRAQALQQLGTPTAIYSLGAQGERLQYSRAPAGYEVNNVDLDASGRVREVRQELDERLFDRTILPGAWTEVDVLRSYGRPFEITEVSSFDGKVWTWRYKAMNARRLLYIYVDRSGRVVRYHTGDDLQLERLPL</sequence>
<organism evidence="2 3">
    <name type="scientific">Variovorax ginsengisoli</name>
    <dbReference type="NCBI Taxonomy" id="363844"/>
    <lineage>
        <taxon>Bacteria</taxon>
        <taxon>Pseudomonadati</taxon>
        <taxon>Pseudomonadota</taxon>
        <taxon>Betaproteobacteria</taxon>
        <taxon>Burkholderiales</taxon>
        <taxon>Comamonadaceae</taxon>
        <taxon>Variovorax</taxon>
    </lineage>
</organism>
<dbReference type="EMBL" id="JAUSRO010000007">
    <property type="protein sequence ID" value="MDP9900278.1"/>
    <property type="molecule type" value="Genomic_DNA"/>
</dbReference>
<protein>
    <recommendedName>
        <fullName evidence="4">Lipoprotein transmembrane</fullName>
    </recommendedName>
</protein>
<keyword evidence="1" id="KW-0732">Signal</keyword>
<feature type="chain" id="PRO_5045802600" description="Lipoprotein transmembrane" evidence="1">
    <location>
        <begin position="21"/>
        <end position="166"/>
    </location>
</feature>
<dbReference type="RefSeq" id="WP_307690090.1">
    <property type="nucleotide sequence ID" value="NZ_JAUSRO010000007.1"/>
</dbReference>
<dbReference type="Proteomes" id="UP001226867">
    <property type="component" value="Unassembled WGS sequence"/>
</dbReference>